<protein>
    <submittedName>
        <fullName evidence="3">Oligopeptide transporter</fullName>
    </submittedName>
</protein>
<evidence type="ECO:0000313" key="4">
    <source>
        <dbReference type="Proteomes" id="UP000030816"/>
    </source>
</evidence>
<dbReference type="SUPFAM" id="SSF103473">
    <property type="entry name" value="MFS general substrate transporter"/>
    <property type="match status" value="1"/>
</dbReference>
<dbReference type="OrthoDB" id="8904098at2759"/>
<dbReference type="EMBL" id="AZHE01000020">
    <property type="protein sequence ID" value="KHN95776.1"/>
    <property type="molecule type" value="Genomic_DNA"/>
</dbReference>
<feature type="region of interest" description="Disordered" evidence="1">
    <location>
        <begin position="274"/>
        <end position="309"/>
    </location>
</feature>
<gene>
    <name evidence="3" type="ORF">MAM_06388</name>
</gene>
<dbReference type="InterPro" id="IPR036259">
    <property type="entry name" value="MFS_trans_sf"/>
</dbReference>
<keyword evidence="4" id="KW-1185">Reference proteome</keyword>
<feature type="compositionally biased region" description="Basic and acidic residues" evidence="1">
    <location>
        <begin position="277"/>
        <end position="288"/>
    </location>
</feature>
<sequence length="341" mass="37261">MPTGEELALLRRVPTHIPLKLFTIAPVELCERFSYHGSTVVSGGAAAVYADAQERRARHRRPGRDDGAHPQPVLLLHRRWRAPVPADRGARRELRRLLAVVDAADGDAGPLPGRHVVGPPALPPPRAGRVGSVLVPAPRTFLLAHRGRWSANPVRTLLVSPPLPLPPRYPRPAQTGSYVLVALAEVFASITSLGYAYSRAPRNMRSMVQAVALFMTAFAAAIGQALVGLASDPLLVWDYAVVAILAFVAGACFFLQFRGLDVCEDKLNDLPEGQMARGERSKHRDGTTRRGVPRWPFDKHSSRAAEPPLPQPRRFVAATYVRKPTTTSCFIPPVCNIRQGH</sequence>
<name>A0A0B2WID2_METAS</name>
<organism evidence="3 4">
    <name type="scientific">Metarhizium album (strain ARSEF 1941)</name>
    <dbReference type="NCBI Taxonomy" id="1081103"/>
    <lineage>
        <taxon>Eukaryota</taxon>
        <taxon>Fungi</taxon>
        <taxon>Dikarya</taxon>
        <taxon>Ascomycota</taxon>
        <taxon>Pezizomycotina</taxon>
        <taxon>Sordariomycetes</taxon>
        <taxon>Hypocreomycetidae</taxon>
        <taxon>Hypocreales</taxon>
        <taxon>Clavicipitaceae</taxon>
        <taxon>Metarhizium</taxon>
    </lineage>
</organism>
<dbReference type="AlphaFoldDB" id="A0A0B2WID2"/>
<dbReference type="Gene3D" id="1.20.1250.20">
    <property type="entry name" value="MFS general substrate transporter like domains"/>
    <property type="match status" value="1"/>
</dbReference>
<dbReference type="Proteomes" id="UP000030816">
    <property type="component" value="Unassembled WGS sequence"/>
</dbReference>
<keyword evidence="2" id="KW-0472">Membrane</keyword>
<dbReference type="GeneID" id="63740843"/>
<evidence type="ECO:0000256" key="1">
    <source>
        <dbReference type="SAM" id="MobiDB-lite"/>
    </source>
</evidence>
<keyword evidence="2" id="KW-0812">Transmembrane</keyword>
<evidence type="ECO:0000313" key="3">
    <source>
        <dbReference type="EMBL" id="KHN95776.1"/>
    </source>
</evidence>
<feature type="transmembrane region" description="Helical" evidence="2">
    <location>
        <begin position="236"/>
        <end position="257"/>
    </location>
</feature>
<reference evidence="3 4" key="1">
    <citation type="journal article" date="2014" name="Proc. Natl. Acad. Sci. U.S.A.">
        <title>Trajectory and genomic determinants of fungal-pathogen speciation and host adaptation.</title>
        <authorList>
            <person name="Hu X."/>
            <person name="Xiao G."/>
            <person name="Zheng P."/>
            <person name="Shang Y."/>
            <person name="Su Y."/>
            <person name="Zhang X."/>
            <person name="Liu X."/>
            <person name="Zhan S."/>
            <person name="St Leger R.J."/>
            <person name="Wang C."/>
        </authorList>
    </citation>
    <scope>NUCLEOTIDE SEQUENCE [LARGE SCALE GENOMIC DNA]</scope>
    <source>
        <strain evidence="3 4">ARSEF 1941</strain>
    </source>
</reference>
<comment type="caution">
    <text evidence="3">The sequence shown here is derived from an EMBL/GenBank/DDBJ whole genome shotgun (WGS) entry which is preliminary data.</text>
</comment>
<proteinExistence type="predicted"/>
<keyword evidence="2" id="KW-1133">Transmembrane helix</keyword>
<feature type="transmembrane region" description="Helical" evidence="2">
    <location>
        <begin position="178"/>
        <end position="198"/>
    </location>
</feature>
<dbReference type="RefSeq" id="XP_040676842.1">
    <property type="nucleotide sequence ID" value="XM_040825186.1"/>
</dbReference>
<accession>A0A0B2WID2</accession>
<feature type="transmembrane region" description="Helical" evidence="2">
    <location>
        <begin position="210"/>
        <end position="230"/>
    </location>
</feature>
<evidence type="ECO:0000256" key="2">
    <source>
        <dbReference type="SAM" id="Phobius"/>
    </source>
</evidence>
<dbReference type="HOGENOM" id="CLU_814038_0_0_1"/>